<dbReference type="GO" id="GO:0005576">
    <property type="term" value="C:extracellular region"/>
    <property type="evidence" value="ECO:0007669"/>
    <property type="project" value="UniProtKB-SubCell"/>
</dbReference>
<keyword evidence="2" id="KW-0732">Signal</keyword>
<gene>
    <name evidence="6" type="ORF">niasHT_024756</name>
</gene>
<accession>A0ABD2KP96</accession>
<name>A0ABD2KP96_9BILA</name>
<feature type="region of interest" description="Disordered" evidence="4">
    <location>
        <begin position="147"/>
        <end position="169"/>
    </location>
</feature>
<dbReference type="SMART" id="SM00078">
    <property type="entry name" value="IlGF"/>
    <property type="match status" value="1"/>
</dbReference>
<dbReference type="InterPro" id="IPR036438">
    <property type="entry name" value="Insulin-like_sf"/>
</dbReference>
<evidence type="ECO:0000256" key="1">
    <source>
        <dbReference type="ARBA" id="ARBA00009034"/>
    </source>
</evidence>
<evidence type="ECO:0000256" key="2">
    <source>
        <dbReference type="ARBA" id="ARBA00022729"/>
    </source>
</evidence>
<dbReference type="Gene3D" id="1.10.100.10">
    <property type="entry name" value="Insulin-like"/>
    <property type="match status" value="1"/>
</dbReference>
<evidence type="ECO:0000259" key="5">
    <source>
        <dbReference type="SMART" id="SM00078"/>
    </source>
</evidence>
<dbReference type="PRINTS" id="PR00276">
    <property type="entry name" value="INSULINFAMLY"/>
</dbReference>
<dbReference type="InterPro" id="IPR022352">
    <property type="entry name" value="Ins/IGF/rlx"/>
</dbReference>
<comment type="subcellular location">
    <subcellularLocation>
        <location evidence="3">Secreted</location>
    </subcellularLocation>
</comment>
<keyword evidence="7" id="KW-1185">Reference proteome</keyword>
<reference evidence="6 7" key="1">
    <citation type="submission" date="2024-10" db="EMBL/GenBank/DDBJ databases">
        <authorList>
            <person name="Kim D."/>
        </authorList>
    </citation>
    <scope>NUCLEOTIDE SEQUENCE [LARGE SCALE GENOMIC DNA]</scope>
    <source>
        <strain evidence="6">BH-2024</strain>
    </source>
</reference>
<evidence type="ECO:0000256" key="3">
    <source>
        <dbReference type="RuleBase" id="RU000406"/>
    </source>
</evidence>
<feature type="domain" description="Insulin-like" evidence="5">
    <location>
        <begin position="69"/>
        <end position="210"/>
    </location>
</feature>
<evidence type="ECO:0000313" key="7">
    <source>
        <dbReference type="Proteomes" id="UP001620626"/>
    </source>
</evidence>
<sequence>MAMALNSVGQQQRAAGTTAAQQSATIGGSSFNTRIASQSGSPRFSFLPFLFVLLLLSSAPNALEGAGGFRLCGLKLTMMLNAICKQQLCGGFVLTKKRSTSSSSLPVDFAQILMAPNGRNDDEKFVGRQSEAMLRHHLVVPSAPTDWAQDGEEEAEAEEHLNSSPAGQEGLRWAKRGSYPYKIFGTTKKSGIATECCSKRCTLSYMKTYCCATPLARIRSGNNNNNHNIDEQDEEDERNEHGHGFGHELGDGLGHGHGQRMDDEDMEGQK</sequence>
<protein>
    <recommendedName>
        <fullName evidence="5">Insulin-like domain-containing protein</fullName>
    </recommendedName>
</protein>
<dbReference type="Proteomes" id="UP001620626">
    <property type="component" value="Unassembled WGS sequence"/>
</dbReference>
<comment type="caution">
    <text evidence="6">The sequence shown here is derived from an EMBL/GenBank/DDBJ whole genome shotgun (WGS) entry which is preliminary data.</text>
</comment>
<dbReference type="PROSITE" id="PS00262">
    <property type="entry name" value="INSULIN"/>
    <property type="match status" value="1"/>
</dbReference>
<dbReference type="SUPFAM" id="SSF56994">
    <property type="entry name" value="Insulin-like"/>
    <property type="match status" value="1"/>
</dbReference>
<evidence type="ECO:0000256" key="4">
    <source>
        <dbReference type="SAM" id="MobiDB-lite"/>
    </source>
</evidence>
<feature type="region of interest" description="Disordered" evidence="4">
    <location>
        <begin position="220"/>
        <end position="270"/>
    </location>
</feature>
<dbReference type="AlphaFoldDB" id="A0ABD2KP96"/>
<feature type="compositionally biased region" description="Basic and acidic residues" evidence="4">
    <location>
        <begin position="238"/>
        <end position="250"/>
    </location>
</feature>
<dbReference type="InterPro" id="IPR016179">
    <property type="entry name" value="Insulin-like"/>
</dbReference>
<dbReference type="Pfam" id="PF00049">
    <property type="entry name" value="Insulin"/>
    <property type="match status" value="1"/>
</dbReference>
<proteinExistence type="inferred from homology"/>
<comment type="similarity">
    <text evidence="1 3">Belongs to the insulin family.</text>
</comment>
<organism evidence="6 7">
    <name type="scientific">Heterodera trifolii</name>
    <dbReference type="NCBI Taxonomy" id="157864"/>
    <lineage>
        <taxon>Eukaryota</taxon>
        <taxon>Metazoa</taxon>
        <taxon>Ecdysozoa</taxon>
        <taxon>Nematoda</taxon>
        <taxon>Chromadorea</taxon>
        <taxon>Rhabditida</taxon>
        <taxon>Tylenchina</taxon>
        <taxon>Tylenchomorpha</taxon>
        <taxon>Tylenchoidea</taxon>
        <taxon>Heteroderidae</taxon>
        <taxon>Heteroderinae</taxon>
        <taxon>Heterodera</taxon>
    </lineage>
</organism>
<keyword evidence="3" id="KW-0964">Secreted</keyword>
<dbReference type="EMBL" id="JBICBT010000708">
    <property type="protein sequence ID" value="KAL3104532.1"/>
    <property type="molecule type" value="Genomic_DNA"/>
</dbReference>
<evidence type="ECO:0000313" key="6">
    <source>
        <dbReference type="EMBL" id="KAL3104532.1"/>
    </source>
</evidence>
<dbReference type="CDD" id="cd04366">
    <property type="entry name" value="IlGF_insulin_bombyxin_like"/>
    <property type="match status" value="1"/>
</dbReference>
<dbReference type="InterPro" id="IPR022353">
    <property type="entry name" value="Insulin_CS"/>
</dbReference>